<keyword evidence="2" id="KW-1185">Reference proteome</keyword>
<reference evidence="1 2" key="1">
    <citation type="submission" date="2018-06" db="EMBL/GenBank/DDBJ databases">
        <title>Actinomadura craniellae sp. nov. isolated from marine sponge Craniella sp.</title>
        <authorList>
            <person name="Li L."/>
            <person name="Xu Q.H."/>
            <person name="Lin H.W."/>
            <person name="Lu Y.H."/>
        </authorList>
    </citation>
    <scope>NUCLEOTIDE SEQUENCE [LARGE SCALE GENOMIC DNA]</scope>
    <source>
        <strain evidence="1 2">LHW63021</strain>
    </source>
</reference>
<evidence type="ECO:0000313" key="2">
    <source>
        <dbReference type="Proteomes" id="UP000251891"/>
    </source>
</evidence>
<proteinExistence type="predicted"/>
<dbReference type="OrthoDB" id="4742762at2"/>
<dbReference type="InterPro" id="IPR023393">
    <property type="entry name" value="START-like_dom_sf"/>
</dbReference>
<evidence type="ECO:0008006" key="3">
    <source>
        <dbReference type="Google" id="ProtNLM"/>
    </source>
</evidence>
<dbReference type="AlphaFoldDB" id="A0A365H3W1"/>
<dbReference type="Proteomes" id="UP000251891">
    <property type="component" value="Unassembled WGS sequence"/>
</dbReference>
<comment type="caution">
    <text evidence="1">The sequence shown here is derived from an EMBL/GenBank/DDBJ whole genome shotgun (WGS) entry which is preliminary data.</text>
</comment>
<dbReference type="RefSeq" id="WP_111870101.1">
    <property type="nucleotide sequence ID" value="NZ_QLYX01000011.1"/>
</dbReference>
<name>A0A365H3W1_9ACTN</name>
<dbReference type="EMBL" id="QLYX01000011">
    <property type="protein sequence ID" value="RAY12913.1"/>
    <property type="molecule type" value="Genomic_DNA"/>
</dbReference>
<protein>
    <recommendedName>
        <fullName evidence="3">SRPBCC family protein</fullName>
    </recommendedName>
</protein>
<sequence>MKTVHIHTELPTTADRVWAAMQHPSSFLFVTRGLIGFPALVGRTDPFQEGECGTGWILLFHLVPLSRHTIHLVEIDPATRSLRSREHGGFLRAWNHTLHVEPTGERTCRYSDTVDIDAGPLTGLVALAATGIYRYRQRRWRRLVRRHLLLTGPHYAHPAPA</sequence>
<dbReference type="Gene3D" id="3.30.530.20">
    <property type="match status" value="1"/>
</dbReference>
<accession>A0A365H3W1</accession>
<dbReference type="SUPFAM" id="SSF55961">
    <property type="entry name" value="Bet v1-like"/>
    <property type="match status" value="1"/>
</dbReference>
<gene>
    <name evidence="1" type="ORF">DPM19_23170</name>
</gene>
<organism evidence="1 2">
    <name type="scientific">Actinomadura craniellae</name>
    <dbReference type="NCBI Taxonomy" id="2231787"/>
    <lineage>
        <taxon>Bacteria</taxon>
        <taxon>Bacillati</taxon>
        <taxon>Actinomycetota</taxon>
        <taxon>Actinomycetes</taxon>
        <taxon>Streptosporangiales</taxon>
        <taxon>Thermomonosporaceae</taxon>
        <taxon>Actinomadura</taxon>
    </lineage>
</organism>
<evidence type="ECO:0000313" key="1">
    <source>
        <dbReference type="EMBL" id="RAY12913.1"/>
    </source>
</evidence>